<feature type="transmembrane region" description="Helical" evidence="6">
    <location>
        <begin position="52"/>
        <end position="80"/>
    </location>
</feature>
<dbReference type="InterPro" id="IPR050382">
    <property type="entry name" value="MFS_Na/Anion_cotransporter"/>
</dbReference>
<dbReference type="AlphaFoldDB" id="A0A0H3YK83"/>
<dbReference type="PANTHER" id="PTHR11662">
    <property type="entry name" value="SOLUTE CARRIER FAMILY 17"/>
    <property type="match status" value="1"/>
</dbReference>
<evidence type="ECO:0000256" key="6">
    <source>
        <dbReference type="SAM" id="Phobius"/>
    </source>
</evidence>
<dbReference type="GO" id="GO:0060076">
    <property type="term" value="C:excitatory synapse"/>
    <property type="evidence" value="ECO:0007669"/>
    <property type="project" value="TreeGrafter"/>
</dbReference>
<dbReference type="OrthoDB" id="2985014at2759"/>
<dbReference type="GO" id="GO:0005326">
    <property type="term" value="F:neurotransmitter transmembrane transporter activity"/>
    <property type="evidence" value="ECO:0007669"/>
    <property type="project" value="TreeGrafter"/>
</dbReference>
<feature type="transmembrane region" description="Helical" evidence="6">
    <location>
        <begin position="326"/>
        <end position="350"/>
    </location>
</feature>
<feature type="region of interest" description="Disordered" evidence="5">
    <location>
        <begin position="1"/>
        <end position="38"/>
    </location>
</feature>
<name>A0A0H3YK83_SCHMD</name>
<feature type="transmembrane region" description="Helical" evidence="6">
    <location>
        <begin position="283"/>
        <end position="306"/>
    </location>
</feature>
<keyword evidence="2 6" id="KW-0812">Transmembrane</keyword>
<keyword evidence="3 6" id="KW-1133">Transmembrane helix</keyword>
<feature type="compositionally biased region" description="Basic and acidic residues" evidence="5">
    <location>
        <begin position="26"/>
        <end position="38"/>
    </location>
</feature>
<dbReference type="InterPro" id="IPR036259">
    <property type="entry name" value="MFS_trans_sf"/>
</dbReference>
<evidence type="ECO:0000256" key="4">
    <source>
        <dbReference type="ARBA" id="ARBA00023136"/>
    </source>
</evidence>
<dbReference type="SUPFAM" id="SSF103473">
    <property type="entry name" value="MFS general substrate transporter"/>
    <property type="match status" value="1"/>
</dbReference>
<dbReference type="GO" id="GO:0050803">
    <property type="term" value="P:regulation of synapse structure or activity"/>
    <property type="evidence" value="ECO:0007669"/>
    <property type="project" value="TreeGrafter"/>
</dbReference>
<protein>
    <submittedName>
        <fullName evidence="8">Slc17a-10</fullName>
    </submittedName>
</protein>
<dbReference type="GO" id="GO:0005313">
    <property type="term" value="F:L-glutamate transmembrane transporter activity"/>
    <property type="evidence" value="ECO:0007669"/>
    <property type="project" value="TreeGrafter"/>
</dbReference>
<feature type="transmembrane region" description="Helical" evidence="6">
    <location>
        <begin position="137"/>
        <end position="155"/>
    </location>
</feature>
<dbReference type="PANTHER" id="PTHR11662:SF456">
    <property type="entry name" value="VESICULAR GLUTAMATE TRANSPORTER, ISOFORM A"/>
    <property type="match status" value="1"/>
</dbReference>
<proteinExistence type="evidence at transcript level"/>
<dbReference type="InterPro" id="IPR020846">
    <property type="entry name" value="MFS_dom"/>
</dbReference>
<evidence type="ECO:0000256" key="3">
    <source>
        <dbReference type="ARBA" id="ARBA00022989"/>
    </source>
</evidence>
<feature type="transmembrane region" description="Helical" evidence="6">
    <location>
        <begin position="420"/>
        <end position="440"/>
    </location>
</feature>
<feature type="transmembrane region" description="Helical" evidence="6">
    <location>
        <begin position="228"/>
        <end position="248"/>
    </location>
</feature>
<evidence type="ECO:0000259" key="7">
    <source>
        <dbReference type="PROSITE" id="PS50850"/>
    </source>
</evidence>
<feature type="transmembrane region" description="Helical" evidence="6">
    <location>
        <begin position="452"/>
        <end position="473"/>
    </location>
</feature>
<dbReference type="InterPro" id="IPR011701">
    <property type="entry name" value="MFS"/>
</dbReference>
<feature type="transmembrane region" description="Helical" evidence="6">
    <location>
        <begin position="106"/>
        <end position="125"/>
    </location>
</feature>
<keyword evidence="4 6" id="KW-0472">Membrane</keyword>
<feature type="transmembrane region" description="Helical" evidence="6">
    <location>
        <begin position="198"/>
        <end position="216"/>
    </location>
</feature>
<evidence type="ECO:0000256" key="2">
    <source>
        <dbReference type="ARBA" id="ARBA00022692"/>
    </source>
</evidence>
<dbReference type="Gene3D" id="1.20.1250.20">
    <property type="entry name" value="MFS general substrate transporter like domains"/>
    <property type="match status" value="2"/>
</dbReference>
<dbReference type="EMBL" id="KT163583">
    <property type="protein sequence ID" value="AKN21533.1"/>
    <property type="molecule type" value="mRNA"/>
</dbReference>
<sequence length="493" mass="55371">MNVPEMGNPMTNEKENKPSAINGENISKDNHSADNKEMKEDKNKDLYFPRRFIVVALCWSGLLIVHAMRVNVGITVVTILDTDAHSKVGSEAAILSLPKVTWNSKMIGVLHSIFYIGFIITQIPGGYISRKSYSTKLFSLGIVISCILNVLLPIGIQNANYYFTCFIRLCQGLSEGLIFPALYKIMHNWFPNRSVHKYGGWIFGGMYAGPIIGFPLDGLIIHYWKWPYVFYLHSLTGIIWFILSYLLFYENPSTHPSISENELSYLLSHQEIVKEMKIPWCKIFSSTAVWAIITCNFVKSWMFILMLTNEPVYLNQFKFTMVENGVFSALPHILKVIIASVSGYLVEILLNLNKISKTNVRKLFNTLGFGIESLMCYFLVFANTGIEAVVFLCIGIGFSGLAVSGWQINFLDIAPEFSGVIAGISATFGTFGGILSPILVGLITHPQTLANWQYSFILTGSVLAFGVFIFAIFGRGDRLNWNSEEEIILLEKK</sequence>
<gene>
    <name evidence="8" type="primary">slc17a-10</name>
</gene>
<reference evidence="8" key="1">
    <citation type="journal article" date="2015" name="Elife">
        <title>Stem cells and fluid flow drive cyst formation in an invertebrate excretory organ.</title>
        <authorList>
            <person name="Thi-Kim Vu H."/>
            <person name="Rink J.C."/>
            <person name="McKinney S.A."/>
            <person name="McClain M."/>
            <person name="Lakshmanaperumal N."/>
            <person name="Alexander R."/>
            <person name="Sanchez Alvarado A."/>
        </authorList>
    </citation>
    <scope>NUCLEOTIDE SEQUENCE</scope>
</reference>
<dbReference type="GO" id="GO:0030672">
    <property type="term" value="C:synaptic vesicle membrane"/>
    <property type="evidence" value="ECO:0007669"/>
    <property type="project" value="TreeGrafter"/>
</dbReference>
<feature type="transmembrane region" description="Helical" evidence="6">
    <location>
        <begin position="362"/>
        <end position="382"/>
    </location>
</feature>
<evidence type="ECO:0000256" key="5">
    <source>
        <dbReference type="SAM" id="MobiDB-lite"/>
    </source>
</evidence>
<dbReference type="GO" id="GO:0035249">
    <property type="term" value="P:synaptic transmission, glutamatergic"/>
    <property type="evidence" value="ECO:0007669"/>
    <property type="project" value="TreeGrafter"/>
</dbReference>
<organism evidence="8">
    <name type="scientific">Schmidtea mediterranea</name>
    <name type="common">Freshwater planarian flatworm</name>
    <dbReference type="NCBI Taxonomy" id="79327"/>
    <lineage>
        <taxon>Eukaryota</taxon>
        <taxon>Metazoa</taxon>
        <taxon>Spiralia</taxon>
        <taxon>Lophotrochozoa</taxon>
        <taxon>Platyhelminthes</taxon>
        <taxon>Rhabditophora</taxon>
        <taxon>Seriata</taxon>
        <taxon>Tricladida</taxon>
        <taxon>Continenticola</taxon>
        <taxon>Geoplanoidea</taxon>
        <taxon>Dugesiidae</taxon>
        <taxon>Schmidtea</taxon>
    </lineage>
</organism>
<comment type="subcellular location">
    <subcellularLocation>
        <location evidence="1">Membrane</location>
        <topology evidence="1">Multi-pass membrane protein</topology>
    </subcellularLocation>
</comment>
<feature type="domain" description="Major facilitator superfamily (MFS) profile" evidence="7">
    <location>
        <begin position="61"/>
        <end position="478"/>
    </location>
</feature>
<evidence type="ECO:0000256" key="1">
    <source>
        <dbReference type="ARBA" id="ARBA00004141"/>
    </source>
</evidence>
<evidence type="ECO:0000313" key="8">
    <source>
        <dbReference type="EMBL" id="AKN21533.1"/>
    </source>
</evidence>
<dbReference type="Pfam" id="PF07690">
    <property type="entry name" value="MFS_1"/>
    <property type="match status" value="1"/>
</dbReference>
<dbReference type="FunFam" id="1.20.1250.20:FF:000532">
    <property type="entry name" value="SLC (SoLute Carrier) homolog"/>
    <property type="match status" value="1"/>
</dbReference>
<accession>A0A0H3YK83</accession>
<dbReference type="GO" id="GO:0098700">
    <property type="term" value="P:neurotransmitter loading into synaptic vesicle"/>
    <property type="evidence" value="ECO:0007669"/>
    <property type="project" value="TreeGrafter"/>
</dbReference>
<feature type="transmembrane region" description="Helical" evidence="6">
    <location>
        <begin position="388"/>
        <end position="408"/>
    </location>
</feature>
<dbReference type="PROSITE" id="PS50850">
    <property type="entry name" value="MFS"/>
    <property type="match status" value="1"/>
</dbReference>